<comment type="caution">
    <text evidence="2">The sequence shown here is derived from an EMBL/GenBank/DDBJ whole genome shotgun (WGS) entry which is preliminary data.</text>
</comment>
<dbReference type="RefSeq" id="WP_064318797.1">
    <property type="nucleotide sequence ID" value="NZ_JACI01000002.1"/>
</dbReference>
<keyword evidence="2" id="KW-0808">Transferase</keyword>
<dbReference type="CDD" id="cd00761">
    <property type="entry name" value="Glyco_tranf_GTA_type"/>
    <property type="match status" value="1"/>
</dbReference>
<dbReference type="PATRIC" id="fig|1261658.3.peg.1763"/>
<organism evidence="2 3">
    <name type="scientific">Bibersteinia trehalosi Y31</name>
    <dbReference type="NCBI Taxonomy" id="1261658"/>
    <lineage>
        <taxon>Bacteria</taxon>
        <taxon>Pseudomonadati</taxon>
        <taxon>Pseudomonadota</taxon>
        <taxon>Gammaproteobacteria</taxon>
        <taxon>Pasteurellales</taxon>
        <taxon>Pasteurellaceae</taxon>
        <taxon>Bibersteinia</taxon>
    </lineage>
</organism>
<sequence length="285" mass="32897">MKERVTNKSRLTFAVITATIGRIELHRAIQSVANQTYSAKHYVFVDGEQFFDNARAILSQYPAVTAIYLPMNTGKDGWYNSRINAIAPFLVQEDIICYLDDDNFYQPDHIQNVLDVYVKEDPDYVYTFRNLIDRKGNFLCQDKIESLGHYIKSHPNTYTVNIRHQGILLENIRFELGSEKFIDVSCYTFKRALAQNLAQAWNQIGFGNDRYVFQQLNKLNAKGICTEKFSLNYQFIPSAASIRMCSSLQAIFAEHKIELTEQEIEHIFCQIVCQINNCAHILPPI</sequence>
<dbReference type="Pfam" id="PF00535">
    <property type="entry name" value="Glycos_transf_2"/>
    <property type="match status" value="1"/>
</dbReference>
<dbReference type="InterPro" id="IPR001173">
    <property type="entry name" value="Glyco_trans_2-like"/>
</dbReference>
<proteinExistence type="predicted"/>
<gene>
    <name evidence="2" type="ORF">F480_08840</name>
</gene>
<evidence type="ECO:0000259" key="1">
    <source>
        <dbReference type="Pfam" id="PF00535"/>
    </source>
</evidence>
<protein>
    <submittedName>
        <fullName evidence="2">Glycosyltransferase</fullName>
    </submittedName>
</protein>
<dbReference type="Gene3D" id="3.90.550.10">
    <property type="entry name" value="Spore Coat Polysaccharide Biosynthesis Protein SpsA, Chain A"/>
    <property type="match status" value="1"/>
</dbReference>
<dbReference type="InterPro" id="IPR029044">
    <property type="entry name" value="Nucleotide-diphossugar_trans"/>
</dbReference>
<reference evidence="2 3" key="1">
    <citation type="submission" date="2014-01" db="EMBL/GenBank/DDBJ databases">
        <authorList>
            <person name="Zuccon D."/>
        </authorList>
    </citation>
    <scope>NUCLEOTIDE SEQUENCE [LARGE SCALE GENOMIC DNA]</scope>
    <source>
        <strain evidence="2 3">Y31</strain>
    </source>
</reference>
<feature type="domain" description="Glycosyltransferase 2-like" evidence="1">
    <location>
        <begin position="24"/>
        <end position="143"/>
    </location>
</feature>
<dbReference type="AlphaFoldDB" id="A0A179CX13"/>
<evidence type="ECO:0000313" key="2">
    <source>
        <dbReference type="EMBL" id="OAQ14454.1"/>
    </source>
</evidence>
<dbReference type="GO" id="GO:0016740">
    <property type="term" value="F:transferase activity"/>
    <property type="evidence" value="ECO:0007669"/>
    <property type="project" value="UniProtKB-KW"/>
</dbReference>
<dbReference type="Proteomes" id="UP000078358">
    <property type="component" value="Unassembled WGS sequence"/>
</dbReference>
<dbReference type="EMBL" id="JACI01000002">
    <property type="protein sequence ID" value="OAQ14454.1"/>
    <property type="molecule type" value="Genomic_DNA"/>
</dbReference>
<accession>A0A179CX13</accession>
<name>A0A179CX13_BIBTR</name>
<evidence type="ECO:0000313" key="3">
    <source>
        <dbReference type="Proteomes" id="UP000078358"/>
    </source>
</evidence>
<dbReference type="SUPFAM" id="SSF53448">
    <property type="entry name" value="Nucleotide-diphospho-sugar transferases"/>
    <property type="match status" value="1"/>
</dbReference>